<proteinExistence type="predicted"/>
<name>A0A0P7I5G4_9EURY</name>
<dbReference type="Proteomes" id="UP000050535">
    <property type="component" value="Unassembled WGS sequence"/>
</dbReference>
<dbReference type="InterPro" id="IPR043902">
    <property type="entry name" value="DUF5786"/>
</dbReference>
<feature type="domain" description="DUF5786" evidence="2">
    <location>
        <begin position="3"/>
        <end position="55"/>
    </location>
</feature>
<evidence type="ECO:0000313" key="3">
    <source>
        <dbReference type="EMBL" id="KPN32255.1"/>
    </source>
</evidence>
<accession>A0A0P7I5G4</accession>
<gene>
    <name evidence="3" type="ORF">SY89_03023</name>
</gene>
<reference evidence="4" key="1">
    <citation type="submission" date="2013-11" db="EMBL/GenBank/DDBJ databases">
        <authorList>
            <person name="Hoang H.T."/>
            <person name="Killian M.L."/>
            <person name="Madson D.M."/>
            <person name="Arruda P.H.E."/>
            <person name="Sun D."/>
            <person name="Schwartz K.J."/>
            <person name="Yoon K."/>
        </authorList>
    </citation>
    <scope>NUCLEOTIDE SEQUENCE [LARGE SCALE GENOMIC DNA]</scope>
    <source>
        <strain evidence="4">CDK2</strain>
    </source>
</reference>
<dbReference type="STRING" id="699431.SY89_03023"/>
<feature type="region of interest" description="Disordered" evidence="1">
    <location>
        <begin position="1"/>
        <end position="43"/>
    </location>
</feature>
<dbReference type="AlphaFoldDB" id="A0A0P7I5G4"/>
<evidence type="ECO:0000259" key="2">
    <source>
        <dbReference type="Pfam" id="PF19099"/>
    </source>
</evidence>
<sequence>MSFGAYDEGEHERREQLTSQADAEFAEAPETFSGTVSYDSGDSTEALLDQFEEIKQD</sequence>
<organism evidence="3 4">
    <name type="scientific">Halolamina pelagica</name>
    <dbReference type="NCBI Taxonomy" id="699431"/>
    <lineage>
        <taxon>Archaea</taxon>
        <taxon>Methanobacteriati</taxon>
        <taxon>Methanobacteriota</taxon>
        <taxon>Stenosarchaea group</taxon>
        <taxon>Halobacteria</taxon>
        <taxon>Halobacteriales</taxon>
        <taxon>Haloferacaceae</taxon>
    </lineage>
</organism>
<comment type="caution">
    <text evidence="3">The sequence shown here is derived from an EMBL/GenBank/DDBJ whole genome shotgun (WGS) entry which is preliminary data.</text>
</comment>
<dbReference type="OrthoDB" id="286231at2157"/>
<dbReference type="RefSeq" id="WP_189319170.1">
    <property type="nucleotide sequence ID" value="NZ_LGUC01000001.1"/>
</dbReference>
<evidence type="ECO:0000256" key="1">
    <source>
        <dbReference type="SAM" id="MobiDB-lite"/>
    </source>
</evidence>
<protein>
    <recommendedName>
        <fullName evidence="2">DUF5786 domain-containing protein</fullName>
    </recommendedName>
</protein>
<dbReference type="Pfam" id="PF19099">
    <property type="entry name" value="DUF5786"/>
    <property type="match status" value="1"/>
</dbReference>
<dbReference type="EMBL" id="LGUC01000001">
    <property type="protein sequence ID" value="KPN32255.1"/>
    <property type="molecule type" value="Genomic_DNA"/>
</dbReference>
<feature type="compositionally biased region" description="Polar residues" evidence="1">
    <location>
        <begin position="32"/>
        <end position="43"/>
    </location>
</feature>
<keyword evidence="4" id="KW-1185">Reference proteome</keyword>
<evidence type="ECO:0000313" key="4">
    <source>
        <dbReference type="Proteomes" id="UP000050535"/>
    </source>
</evidence>